<keyword evidence="5" id="KW-1185">Reference proteome</keyword>
<dbReference type="EMBL" id="BDSA01000059">
    <property type="protein sequence ID" value="GBE63489.1"/>
    <property type="molecule type" value="Genomic_DNA"/>
</dbReference>
<protein>
    <submittedName>
        <fullName evidence="4">Uncharacterized protein</fullName>
    </submittedName>
</protein>
<keyword evidence="3" id="KW-0812">Transmembrane</keyword>
<dbReference type="InterPro" id="IPR050163">
    <property type="entry name" value="Apolipoprotein_A1/A4/E"/>
</dbReference>
<dbReference type="GeneID" id="39877259"/>
<dbReference type="SUPFAM" id="SSF58113">
    <property type="entry name" value="Apolipoprotein A-I"/>
    <property type="match status" value="1"/>
</dbReference>
<dbReference type="OrthoDB" id="366921at2759"/>
<keyword evidence="1" id="KW-0175">Coiled coil</keyword>
<evidence type="ECO:0000256" key="3">
    <source>
        <dbReference type="SAM" id="Phobius"/>
    </source>
</evidence>
<accession>A0A2H6KKH3</accession>
<feature type="coiled-coil region" evidence="1">
    <location>
        <begin position="88"/>
        <end position="115"/>
    </location>
</feature>
<sequence length="1789" mass="199689">MSFLHGVLESVKDDENVTTYDDNHDINITKTINKLNDSVGKGREAFGNAVTQVEGKTGEVTTELGELIGKLSSDAGGQYFQEVKNRGGEGLEKQLNKWKTTIQRIEEDVTDIEKQQINILDKSLSTRIMNEYMPVKKVVAHLGAVATNPAFGPAVKAVDSEFMKQEEHVTQEIQAKSAVLRDAVTTKFDLIDKSIRAVEKTQKVDLKRLMELVGELAVAVGEADKVSGTLVRDYQRMIVENLESINEHVQPLATETIANELNQVYKSITSELVVLDDQLRTIGSVGQKVTGLVENKLAYIESELSEKIKVLKGDIRNNVEEYSRTYIGSVMQQIGLINEKVGEPMDGHADPKNRTIYHNWEVLDARTTGLIKRINGSGTDYNGLKGIQHRVKGYAGNFTRKKFQSSILTGWIERILRNNGIVKKWLGTYLTRNQKHSSKFSTTDTDLLLNGKTETLHKPIKEQIMAKLQHAGVIDQVNVEPKEDIITNVIAVKSACNNFANALDEKMKGGEIQASEIANTIAPILKNVLEIKNSESTEVDKIQLEYAVQAAIAALSATARQNAKTIWSFTTKKTNGSNMFDFNLGFNLEAAIAQVDQIKEIHGGDADNGVEPGDKITKALKEVKQKIETLLENLTDATKKSFAPITSFPPTKAVALTDKIDARVQHNVDPVDFDTPLKALLNRSAKEGVNMLDTEIKQILNGQLGTVKPNIEAEINTLKRDHTGATSGEIQQKISELQDKITRLISSVGNVNNKAKSEIKSQVTSVQKQVGNLKEDITKINLQITAFNASLQKVIEEAQSTVDDARETLQRQINETQTALTEAAEQAFKEVYTKVKSTFAEGHLADLEALHKLVTDQKTQIDKIIAKDNRKGLKGFFDKLLRTVLDHEKDLISKSKVTAEEHKFVKEIKEFLHVFFTSVYIQNDFVEFESSFNPIVESTHDMLQQLEESKRFDHTFIKNLDNLNLALHNFEPKKFSEPCSILLDALKDGLNALASQLGYAYVSSYDGAPPIASWEYRDRKSKKTLPTEEAKMCAKVFMTCVQMLLDNLSELRSNCGSKDIWQNKTISLTETGTHGNIITNPLGSFFQRCGYRVSSAPNKHTGELRNTTACRGGDINGKLNEQINSKDYLIRDEDLKKEKPLNKDEETDDKKSPKQHGILKQLFDHLHQYYTVCHYSTLQSKTYPSSVCDMLKWLCGLTHNPVYADLSVNGYDKLLEQYQEKDEENDDADEGPTVAVLNDLSLEAYPHPIAVSNLSDALQDVCHYSYDVLTGVLGFGHDDGVYACDYNINQGGLSYPTNMDTLLCMICDVINRVYRQLHFLFQQCRYDSTLSGWADCWYGNGVGGSAWKCNSMQCPGQGGDQSATQKHNQKCNQKCEQRVMCGVKSPLQSFLEDGLQGFLPHSLKSERGKLECSLKSHGGVPCITPMGFAGIAGLASHRRTGQFLMEVLADFCGNQKSPLTKICSLFNCVLPSPPKSLSDMFGFYYSLLCGWEDSSKRYENRKQHRETAFNNAVSGADFDNPSTTLDITDMFKSSNHILPKPADQTTTHLTGDLYALVNCADAKSHTPSHPCGPYLKPLCSDICTMFSAKHANKYVSWIVFLTESFYDLLKRLLEDCEKTCGAEARRCKIGKCSEGCKTKKLPYGKDSKHDKSCRSIVDCNYIRPTFYKYGFIHESVSSLSGVAGVEGKRTCADFCAILKIVTGEKKTLHTIVFEKITGFLWAIREKFFWTLLALWSLSLLYLLHIAVVRLDVLRIRSHLRSPVSHRIAAQSLLAAARVRALGNVKYFSP</sequence>
<dbReference type="VEuPathDB" id="PiroplasmaDB:BOVATA_049820"/>
<evidence type="ECO:0000256" key="1">
    <source>
        <dbReference type="SAM" id="Coils"/>
    </source>
</evidence>
<comment type="caution">
    <text evidence="4">The sequence shown here is derived from an EMBL/GenBank/DDBJ whole genome shotgun (WGS) entry which is preliminary data.</text>
</comment>
<organism evidence="4 5">
    <name type="scientific">Babesia ovata</name>
    <dbReference type="NCBI Taxonomy" id="189622"/>
    <lineage>
        <taxon>Eukaryota</taxon>
        <taxon>Sar</taxon>
        <taxon>Alveolata</taxon>
        <taxon>Apicomplexa</taxon>
        <taxon>Aconoidasida</taxon>
        <taxon>Piroplasmida</taxon>
        <taxon>Babesiidae</taxon>
        <taxon>Babesia</taxon>
    </lineage>
</organism>
<proteinExistence type="predicted"/>
<dbReference type="PANTHER" id="PTHR18976">
    <property type="entry name" value="APOLIPOPROTEIN"/>
    <property type="match status" value="1"/>
</dbReference>
<name>A0A2H6KKH3_9APIC</name>
<evidence type="ECO:0000313" key="5">
    <source>
        <dbReference type="Proteomes" id="UP000236319"/>
    </source>
</evidence>
<gene>
    <name evidence="4" type="ORF">BOVATA_049820</name>
</gene>
<dbReference type="RefSeq" id="XP_028869732.1">
    <property type="nucleotide sequence ID" value="XM_029013899.1"/>
</dbReference>
<feature type="compositionally biased region" description="Basic and acidic residues" evidence="2">
    <location>
        <begin position="1134"/>
        <end position="1152"/>
    </location>
</feature>
<feature type="coiled-coil region" evidence="1">
    <location>
        <begin position="788"/>
        <end position="826"/>
    </location>
</feature>
<evidence type="ECO:0000313" key="4">
    <source>
        <dbReference type="EMBL" id="GBE63489.1"/>
    </source>
</evidence>
<feature type="transmembrane region" description="Helical" evidence="3">
    <location>
        <begin position="1727"/>
        <end position="1750"/>
    </location>
</feature>
<dbReference type="PANTHER" id="PTHR18976:SF34">
    <property type="entry name" value="LIPID-BINDING PROTEIN"/>
    <property type="match status" value="1"/>
</dbReference>
<keyword evidence="3" id="KW-0472">Membrane</keyword>
<feature type="region of interest" description="Disordered" evidence="2">
    <location>
        <begin position="1134"/>
        <end position="1155"/>
    </location>
</feature>
<evidence type="ECO:0000256" key="2">
    <source>
        <dbReference type="SAM" id="MobiDB-lite"/>
    </source>
</evidence>
<feature type="coiled-coil region" evidence="1">
    <location>
        <begin position="613"/>
        <end position="640"/>
    </location>
</feature>
<keyword evidence="3" id="KW-1133">Transmembrane helix</keyword>
<dbReference type="Proteomes" id="UP000236319">
    <property type="component" value="Unassembled WGS sequence"/>
</dbReference>
<reference evidence="4 5" key="1">
    <citation type="journal article" date="2017" name="BMC Genomics">
        <title>Whole-genome assembly of Babesia ovata and comparative genomics between closely related pathogens.</title>
        <authorList>
            <person name="Yamagishi J."/>
            <person name="Asada M."/>
            <person name="Hakimi H."/>
            <person name="Tanaka T.Q."/>
            <person name="Sugimoto C."/>
            <person name="Kawazu S."/>
        </authorList>
    </citation>
    <scope>NUCLEOTIDE SEQUENCE [LARGE SCALE GENOMIC DNA]</scope>
    <source>
        <strain evidence="4 5">Miyake</strain>
    </source>
</reference>